<keyword evidence="2" id="KW-1185">Reference proteome</keyword>
<dbReference type="PATRIC" id="fig|1705565.3.peg.5424"/>
<comment type="caution">
    <text evidence="1">The sequence shown here is derived from an EMBL/GenBank/DDBJ whole genome shotgun (WGS) entry which is preliminary data.</text>
</comment>
<dbReference type="EMBL" id="LIUT01000003">
    <property type="protein sequence ID" value="KOR82144.1"/>
    <property type="molecule type" value="Genomic_DNA"/>
</dbReference>
<protein>
    <recommendedName>
        <fullName evidence="3">Condensation domain-containing protein</fullName>
    </recommendedName>
</protein>
<proteinExistence type="predicted"/>
<dbReference type="Proteomes" id="UP000036932">
    <property type="component" value="Unassembled WGS sequence"/>
</dbReference>
<accession>A0A0M1NJS5</accession>
<reference evidence="2" key="1">
    <citation type="submission" date="2015-08" db="EMBL/GenBank/DDBJ databases">
        <title>Genome sequencing project for genomic taxonomy and phylogenomics of Bacillus-like bacteria.</title>
        <authorList>
            <person name="Liu B."/>
            <person name="Wang J."/>
            <person name="Zhu Y."/>
            <person name="Liu G."/>
            <person name="Chen Q."/>
            <person name="Chen Z."/>
            <person name="Lan J."/>
            <person name="Che J."/>
            <person name="Ge C."/>
            <person name="Shi H."/>
            <person name="Pan Z."/>
            <person name="Liu X."/>
        </authorList>
    </citation>
    <scope>NUCLEOTIDE SEQUENCE [LARGE SCALE GENOMIC DNA]</scope>
    <source>
        <strain evidence="2">FJAT-22460</strain>
    </source>
</reference>
<name>A0A0M1NJS5_9BACL</name>
<dbReference type="AlphaFoldDB" id="A0A0M1NJS5"/>
<evidence type="ECO:0000313" key="1">
    <source>
        <dbReference type="EMBL" id="KOR82144.1"/>
    </source>
</evidence>
<gene>
    <name evidence="1" type="ORF">AM231_17470</name>
</gene>
<organism evidence="1 2">
    <name type="scientific">Paenibacillus solani</name>
    <dbReference type="NCBI Taxonomy" id="1705565"/>
    <lineage>
        <taxon>Bacteria</taxon>
        <taxon>Bacillati</taxon>
        <taxon>Bacillota</taxon>
        <taxon>Bacilli</taxon>
        <taxon>Bacillales</taxon>
        <taxon>Paenibacillaceae</taxon>
        <taxon>Paenibacillus</taxon>
    </lineage>
</organism>
<sequence length="72" mass="8268">MDGKLTLVVTYDKQEYRESTMQALLANYKKQLLSIVDHCMQQTETELTPSDVGSKPMSLDTFEKLLTRLNDL</sequence>
<evidence type="ECO:0000313" key="2">
    <source>
        <dbReference type="Proteomes" id="UP000036932"/>
    </source>
</evidence>
<evidence type="ECO:0008006" key="3">
    <source>
        <dbReference type="Google" id="ProtNLM"/>
    </source>
</evidence>